<evidence type="ECO:0000256" key="6">
    <source>
        <dbReference type="ARBA" id="ARBA00022801"/>
    </source>
</evidence>
<dbReference type="InterPro" id="IPR045249">
    <property type="entry name" value="HARBI1-like"/>
</dbReference>
<keyword evidence="5" id="KW-0479">Metal-binding</keyword>
<accession>A0A8C1RGE6</accession>
<comment type="similarity">
    <text evidence="3">Belongs to the HARBI1 family.</text>
</comment>
<feature type="domain" description="DDE Tnp4" evidence="8">
    <location>
        <begin position="151"/>
        <end position="294"/>
    </location>
</feature>
<dbReference type="InterPro" id="IPR027806">
    <property type="entry name" value="HARBI1_dom"/>
</dbReference>
<evidence type="ECO:0000256" key="4">
    <source>
        <dbReference type="ARBA" id="ARBA00022722"/>
    </source>
</evidence>
<proteinExistence type="inferred from homology"/>
<dbReference type="PANTHER" id="PTHR22930">
    <property type="match status" value="1"/>
</dbReference>
<evidence type="ECO:0000256" key="1">
    <source>
        <dbReference type="ARBA" id="ARBA00001968"/>
    </source>
</evidence>
<dbReference type="GO" id="GO:0016787">
    <property type="term" value="F:hydrolase activity"/>
    <property type="evidence" value="ECO:0007669"/>
    <property type="project" value="UniProtKB-KW"/>
</dbReference>
<dbReference type="GO" id="GO:0004518">
    <property type="term" value="F:nuclease activity"/>
    <property type="evidence" value="ECO:0007669"/>
    <property type="project" value="UniProtKB-KW"/>
</dbReference>
<reference evidence="9" key="1">
    <citation type="submission" date="2025-08" db="UniProtKB">
        <authorList>
            <consortium name="Ensembl"/>
        </authorList>
    </citation>
    <scope>IDENTIFICATION</scope>
</reference>
<dbReference type="Proteomes" id="UP000694427">
    <property type="component" value="Unplaced"/>
</dbReference>
<reference evidence="9" key="2">
    <citation type="submission" date="2025-09" db="UniProtKB">
        <authorList>
            <consortium name="Ensembl"/>
        </authorList>
    </citation>
    <scope>IDENTIFICATION</scope>
</reference>
<keyword evidence="6" id="KW-0378">Hydrolase</keyword>
<evidence type="ECO:0000256" key="2">
    <source>
        <dbReference type="ARBA" id="ARBA00004123"/>
    </source>
</evidence>
<evidence type="ECO:0000313" key="9">
    <source>
        <dbReference type="Ensembl" id="ENSCCRP00010111484.1"/>
    </source>
</evidence>
<name>A0A8C1RGE6_CYPCA</name>
<organism evidence="9 10">
    <name type="scientific">Cyprinus carpio</name>
    <name type="common">Common carp</name>
    <dbReference type="NCBI Taxonomy" id="7962"/>
    <lineage>
        <taxon>Eukaryota</taxon>
        <taxon>Metazoa</taxon>
        <taxon>Chordata</taxon>
        <taxon>Craniata</taxon>
        <taxon>Vertebrata</taxon>
        <taxon>Euteleostomi</taxon>
        <taxon>Actinopterygii</taxon>
        <taxon>Neopterygii</taxon>
        <taxon>Teleostei</taxon>
        <taxon>Ostariophysi</taxon>
        <taxon>Cypriniformes</taxon>
        <taxon>Cyprinidae</taxon>
        <taxon>Cyprininae</taxon>
        <taxon>Cyprinus</taxon>
    </lineage>
</organism>
<comment type="cofactor">
    <cofactor evidence="1">
        <name>a divalent metal cation</name>
        <dbReference type="ChEBI" id="CHEBI:60240"/>
    </cofactor>
</comment>
<keyword evidence="7" id="KW-0539">Nucleus</keyword>
<dbReference type="Ensembl" id="ENSCCRT00010124035.1">
    <property type="protein sequence ID" value="ENSCCRP00010111484.1"/>
    <property type="gene ID" value="ENSCCRG00010049127.1"/>
</dbReference>
<protein>
    <recommendedName>
        <fullName evidence="8">DDE Tnp4 domain-containing protein</fullName>
    </recommendedName>
</protein>
<evidence type="ECO:0000313" key="10">
    <source>
        <dbReference type="Proteomes" id="UP000694427"/>
    </source>
</evidence>
<keyword evidence="10" id="KW-1185">Reference proteome</keyword>
<evidence type="ECO:0000256" key="5">
    <source>
        <dbReference type="ARBA" id="ARBA00022723"/>
    </source>
</evidence>
<comment type="subcellular location">
    <subcellularLocation>
        <location evidence="2">Nucleus</location>
    </subcellularLocation>
</comment>
<dbReference type="AlphaFoldDB" id="A0A8C1RGE6"/>
<dbReference type="GO" id="GO:0046872">
    <property type="term" value="F:metal ion binding"/>
    <property type="evidence" value="ECO:0007669"/>
    <property type="project" value="UniProtKB-KW"/>
</dbReference>
<dbReference type="PANTHER" id="PTHR22930:SF279">
    <property type="entry name" value="SIMILAR TO ENSANGP00000010363"/>
    <property type="match status" value="1"/>
</dbReference>
<dbReference type="GO" id="GO:0005634">
    <property type="term" value="C:nucleus"/>
    <property type="evidence" value="ECO:0007669"/>
    <property type="project" value="UniProtKB-SubCell"/>
</dbReference>
<dbReference type="Pfam" id="PF13359">
    <property type="entry name" value="DDE_Tnp_4"/>
    <property type="match status" value="1"/>
</dbReference>
<keyword evidence="4" id="KW-0540">Nuclease</keyword>
<sequence length="361" mass="41516">MLLLLFSYTRSVWVKYYLAQSNQYGEFHRLVGELRLNNGEDFKEYFRVSRCQFDEILHRVSPRIKRINTQLRHLATGDSYHSLSYCFRVAWSTVSLIVPEVAKAIWEELVDVYMPLPKESDWQDIAEQFRVNRDFPNCIGAIDGKHVRIGTFSIMLLAVVNANLCFCIIDVGAYGRGSDGGTLRESAFGHAIQEGTLGVPPHAIIPGAEDLRPLPHTFVGDEAFPLRRHLMCPYPGRNLCRRRRMFNYRMSQARMVVEQAFGVLAARFRIYHRVMWLHPHNVEVCVKATCVLHNLLRRDAPTRPYRPRENRAPNPPLRYVLPSVIRQGANNSTAEAVRVREAYTTYFSFEAGGVHQHDPLS</sequence>
<evidence type="ECO:0000256" key="3">
    <source>
        <dbReference type="ARBA" id="ARBA00006958"/>
    </source>
</evidence>
<evidence type="ECO:0000259" key="8">
    <source>
        <dbReference type="Pfam" id="PF13359"/>
    </source>
</evidence>
<evidence type="ECO:0000256" key="7">
    <source>
        <dbReference type="ARBA" id="ARBA00023242"/>
    </source>
</evidence>